<dbReference type="EMBL" id="ABIA03000001">
    <property type="protein sequence ID" value="EDQ35594.1"/>
    <property type="molecule type" value="Genomic_DNA"/>
</dbReference>
<evidence type="ECO:0000256" key="1">
    <source>
        <dbReference type="ARBA" id="ARBA00006738"/>
    </source>
</evidence>
<evidence type="ECO:0000313" key="4">
    <source>
        <dbReference type="Proteomes" id="UP000004291"/>
    </source>
</evidence>
<dbReference type="RefSeq" id="WP_007199825.1">
    <property type="nucleotide sequence ID" value="NZ_CM002917.1"/>
</dbReference>
<dbReference type="InterPro" id="IPR011335">
    <property type="entry name" value="Restrct_endonuc-II-like"/>
</dbReference>
<proteinExistence type="inferred from homology"/>
<keyword evidence="4" id="KW-1185">Reference proteome</keyword>
<dbReference type="Gene3D" id="3.40.1350.10">
    <property type="match status" value="1"/>
</dbReference>
<evidence type="ECO:0000313" key="3">
    <source>
        <dbReference type="EMBL" id="EDQ35594.1"/>
    </source>
</evidence>
<dbReference type="SUPFAM" id="SSF52980">
    <property type="entry name" value="Restriction endonuclease-like"/>
    <property type="match status" value="1"/>
</dbReference>
<dbReference type="InterPro" id="IPR003509">
    <property type="entry name" value="UPF0102_YraN-like"/>
</dbReference>
<comment type="similarity">
    <text evidence="1 2">Belongs to the UPF0102 family.</text>
</comment>
<reference evidence="3 4" key="2">
    <citation type="submission" date="2012-06" db="EMBL/GenBank/DDBJ databases">
        <authorList>
            <person name="Fiebig A."/>
        </authorList>
    </citation>
    <scope>NUCLEOTIDE SEQUENCE [LARGE SCALE GENOMIC DNA]</scope>
    <source>
        <strain evidence="3 4">DFL-43</strain>
    </source>
</reference>
<comment type="caution">
    <text evidence="3">The sequence shown here is derived from an EMBL/GenBank/DDBJ whole genome shotgun (WGS) entry which is preliminary data.</text>
</comment>
<dbReference type="PANTHER" id="PTHR34039:SF1">
    <property type="entry name" value="UPF0102 PROTEIN YRAN"/>
    <property type="match status" value="1"/>
</dbReference>
<dbReference type="PANTHER" id="PTHR34039">
    <property type="entry name" value="UPF0102 PROTEIN YRAN"/>
    <property type="match status" value="1"/>
</dbReference>
<organism evidence="3 4">
    <name type="scientific">Hoeflea phototrophica (strain DSM 17068 / NCIMB 14078 / DFL-43)</name>
    <dbReference type="NCBI Taxonomy" id="411684"/>
    <lineage>
        <taxon>Bacteria</taxon>
        <taxon>Pseudomonadati</taxon>
        <taxon>Pseudomonadota</taxon>
        <taxon>Alphaproteobacteria</taxon>
        <taxon>Hyphomicrobiales</taxon>
        <taxon>Rhizobiaceae</taxon>
        <taxon>Hoeflea</taxon>
    </lineage>
</organism>
<dbReference type="HAMAP" id="MF_00048">
    <property type="entry name" value="UPF0102"/>
    <property type="match status" value="1"/>
</dbReference>
<reference evidence="3 4" key="1">
    <citation type="submission" date="2007-10" db="EMBL/GenBank/DDBJ databases">
        <authorList>
            <person name="Wagner-Dobler I."/>
            <person name="Ferriera S."/>
            <person name="Johnson J."/>
            <person name="Kravitz S."/>
            <person name="Beeson K."/>
            <person name="Sutton G."/>
            <person name="Rogers Y.-H."/>
            <person name="Friedman R."/>
            <person name="Frazier M."/>
            <person name="Venter J.C."/>
        </authorList>
    </citation>
    <scope>NUCLEOTIDE SEQUENCE [LARGE SCALE GENOMIC DNA]</scope>
    <source>
        <strain evidence="3 4">DFL-43</strain>
    </source>
</reference>
<name>A9CWZ9_HOEPD</name>
<keyword evidence="3" id="KW-0255">Endonuclease</keyword>
<evidence type="ECO:0000256" key="2">
    <source>
        <dbReference type="HAMAP-Rule" id="MF_00048"/>
    </source>
</evidence>
<dbReference type="AlphaFoldDB" id="A9CWZ9"/>
<dbReference type="OrthoDB" id="9812968at2"/>
<keyword evidence="3" id="KW-0540">Nuclease</keyword>
<protein>
    <recommendedName>
        <fullName evidence="2">UPF0102 protein HPDFL43_20407</fullName>
    </recommendedName>
</protein>
<dbReference type="Pfam" id="PF02021">
    <property type="entry name" value="UPF0102"/>
    <property type="match status" value="1"/>
</dbReference>
<dbReference type="InterPro" id="IPR011856">
    <property type="entry name" value="tRNA_endonuc-like_dom_sf"/>
</dbReference>
<dbReference type="eggNOG" id="COG0792">
    <property type="taxonomic scope" value="Bacteria"/>
</dbReference>
<sequence length="122" mass="13975">MSAGGKLTRKRRSERKGRRAEWLAAFALMLKGYRISALRYKTPLGEIDLVARKGDLIAFIEVKARRDLAAGVDSVSYASQRRIRAAGDVYISRQPDAERLSWRFDIIVVSPWRWPVHLEDAF</sequence>
<dbReference type="GO" id="GO:0003676">
    <property type="term" value="F:nucleic acid binding"/>
    <property type="evidence" value="ECO:0007669"/>
    <property type="project" value="InterPro"/>
</dbReference>
<dbReference type="GO" id="GO:0004519">
    <property type="term" value="F:endonuclease activity"/>
    <property type="evidence" value="ECO:0007669"/>
    <property type="project" value="UniProtKB-KW"/>
</dbReference>
<dbReference type="STRING" id="411684.HPDFL43_20407"/>
<dbReference type="Proteomes" id="UP000004291">
    <property type="component" value="Chromosome"/>
</dbReference>
<gene>
    <name evidence="3" type="ORF">HPDFL43_20407</name>
</gene>
<keyword evidence="3" id="KW-0378">Hydrolase</keyword>
<dbReference type="HOGENOM" id="CLU_115353_0_2_5"/>
<accession>A9CWZ9</accession>
<dbReference type="NCBIfam" id="NF009151">
    <property type="entry name" value="PRK12497.1-5"/>
    <property type="match status" value="1"/>
</dbReference>